<reference evidence="2 3" key="1">
    <citation type="submission" date="2023-07" db="EMBL/GenBank/DDBJ databases">
        <title>Sorghum-associated microbial communities from plants grown in Nebraska, USA.</title>
        <authorList>
            <person name="Schachtman D."/>
        </authorList>
    </citation>
    <scope>NUCLEOTIDE SEQUENCE [LARGE SCALE GENOMIC DNA]</scope>
    <source>
        <strain evidence="2 3">DS2154</strain>
    </source>
</reference>
<accession>A0ABU1MU21</accession>
<evidence type="ECO:0000256" key="1">
    <source>
        <dbReference type="SAM" id="SignalP"/>
    </source>
</evidence>
<keyword evidence="1" id="KW-0732">Signal</keyword>
<gene>
    <name evidence="2" type="ORF">J2800_000371</name>
</gene>
<dbReference type="Proteomes" id="UP001262754">
    <property type="component" value="Unassembled WGS sequence"/>
</dbReference>
<sequence length="255" mass="27719">MALGAAAAFFCVLSGVFGPAWAGAWPMKDGEGLAILKYEDQKADTGFGPDGVEVAIARRHDQTLSLYGEYGLTDRLTLQAKTALTRGHDDFVDYEGLGSVELGLRYALLHTDRSVVSLYLGAARDGVGRNAGYAAPGQGATDLEARLLAGTSGQWRTMQAFAEFQVARLKRSGLADETRVDVTAGLKPRPRWLLMAQTFAGQADSQPVRSRWCKSEISLTRDLGVWSLQAGWRQTILGRETPADRGPVVAVWRRF</sequence>
<dbReference type="EMBL" id="JAVDRL010000001">
    <property type="protein sequence ID" value="MDR6529656.1"/>
    <property type="molecule type" value="Genomic_DNA"/>
</dbReference>
<organism evidence="2 3">
    <name type="scientific">Caulobacter rhizosphaerae</name>
    <dbReference type="NCBI Taxonomy" id="2010972"/>
    <lineage>
        <taxon>Bacteria</taxon>
        <taxon>Pseudomonadati</taxon>
        <taxon>Pseudomonadota</taxon>
        <taxon>Alphaproteobacteria</taxon>
        <taxon>Caulobacterales</taxon>
        <taxon>Caulobacteraceae</taxon>
        <taxon>Caulobacter</taxon>
    </lineage>
</organism>
<comment type="caution">
    <text evidence="2">The sequence shown here is derived from an EMBL/GenBank/DDBJ whole genome shotgun (WGS) entry which is preliminary data.</text>
</comment>
<evidence type="ECO:0000313" key="3">
    <source>
        <dbReference type="Proteomes" id="UP001262754"/>
    </source>
</evidence>
<name>A0ABU1MU21_9CAUL</name>
<feature type="chain" id="PRO_5046745762" evidence="1">
    <location>
        <begin position="23"/>
        <end position="255"/>
    </location>
</feature>
<feature type="signal peptide" evidence="1">
    <location>
        <begin position="1"/>
        <end position="22"/>
    </location>
</feature>
<evidence type="ECO:0000313" key="2">
    <source>
        <dbReference type="EMBL" id="MDR6529656.1"/>
    </source>
</evidence>
<proteinExistence type="predicted"/>
<protein>
    <submittedName>
        <fullName evidence="2">Uncharacterized protein</fullName>
    </submittedName>
</protein>
<dbReference type="RefSeq" id="WP_310028711.1">
    <property type="nucleotide sequence ID" value="NZ_JAVDRL010000001.1"/>
</dbReference>
<keyword evidence="3" id="KW-1185">Reference proteome</keyword>